<dbReference type="AlphaFoldDB" id="A0A0A8ZG88"/>
<reference evidence="1" key="1">
    <citation type="submission" date="2014-09" db="EMBL/GenBank/DDBJ databases">
        <authorList>
            <person name="Magalhaes I.L.F."/>
            <person name="Oliveira U."/>
            <person name="Santos F.R."/>
            <person name="Vidigal T.H.D.A."/>
            <person name="Brescovit A.D."/>
            <person name="Santos A.J."/>
        </authorList>
    </citation>
    <scope>NUCLEOTIDE SEQUENCE</scope>
    <source>
        <tissue evidence="1">Shoot tissue taken approximately 20 cm above the soil surface</tissue>
    </source>
</reference>
<protein>
    <submittedName>
        <fullName evidence="1">Uncharacterized protein</fullName>
    </submittedName>
</protein>
<proteinExistence type="predicted"/>
<organism evidence="1">
    <name type="scientific">Arundo donax</name>
    <name type="common">Giant reed</name>
    <name type="synonym">Donax arundinaceus</name>
    <dbReference type="NCBI Taxonomy" id="35708"/>
    <lineage>
        <taxon>Eukaryota</taxon>
        <taxon>Viridiplantae</taxon>
        <taxon>Streptophyta</taxon>
        <taxon>Embryophyta</taxon>
        <taxon>Tracheophyta</taxon>
        <taxon>Spermatophyta</taxon>
        <taxon>Magnoliopsida</taxon>
        <taxon>Liliopsida</taxon>
        <taxon>Poales</taxon>
        <taxon>Poaceae</taxon>
        <taxon>PACMAD clade</taxon>
        <taxon>Arundinoideae</taxon>
        <taxon>Arundineae</taxon>
        <taxon>Arundo</taxon>
    </lineage>
</organism>
<reference evidence="1" key="2">
    <citation type="journal article" date="2015" name="Data Brief">
        <title>Shoot transcriptome of the giant reed, Arundo donax.</title>
        <authorList>
            <person name="Barrero R.A."/>
            <person name="Guerrero F.D."/>
            <person name="Moolhuijzen P."/>
            <person name="Goolsby J.A."/>
            <person name="Tidwell J."/>
            <person name="Bellgard S.E."/>
            <person name="Bellgard M.I."/>
        </authorList>
    </citation>
    <scope>NUCLEOTIDE SEQUENCE</scope>
    <source>
        <tissue evidence="1">Shoot tissue taken approximately 20 cm above the soil surface</tissue>
    </source>
</reference>
<dbReference type="EMBL" id="GBRH01261237">
    <property type="protein sequence ID" value="JAD36658.1"/>
    <property type="molecule type" value="Transcribed_RNA"/>
</dbReference>
<evidence type="ECO:0000313" key="1">
    <source>
        <dbReference type="EMBL" id="JAD36658.1"/>
    </source>
</evidence>
<name>A0A0A8ZG88_ARUDO</name>
<accession>A0A0A8ZG88</accession>
<sequence>MPSPLHIPSEKTSLFQIYIIIVPGI</sequence>